<dbReference type="SMART" id="SM01012">
    <property type="entry name" value="ANTAR"/>
    <property type="match status" value="1"/>
</dbReference>
<sequence length="87" mass="9001">MAQPGTVSRRDLDVAIGILVGLRGCSEREAFDELVGVAHRSGQGAFNVARSLAAVAAGSSSSDDSEAFSAWGDLIRRARDARLAPAS</sequence>
<protein>
    <recommendedName>
        <fullName evidence="1">ANTAR domain-containing protein</fullName>
    </recommendedName>
</protein>
<reference evidence="2 3" key="1">
    <citation type="submission" date="2016-09" db="EMBL/GenBank/DDBJ databases">
        <title>genome sequence of Mycobacterium sp. 739 SCH.</title>
        <authorList>
            <person name="Greninger A.L."/>
            <person name="Qin X."/>
            <person name="Jerome K."/>
            <person name="Vora S."/>
            <person name="Quinn K."/>
        </authorList>
    </citation>
    <scope>NUCLEOTIDE SEQUENCE [LARGE SCALE GENOMIC DNA]</scope>
    <source>
        <strain evidence="2 3">SCH</strain>
    </source>
</reference>
<keyword evidence="3" id="KW-1185">Reference proteome</keyword>
<dbReference type="InterPro" id="IPR005561">
    <property type="entry name" value="ANTAR"/>
</dbReference>
<accession>A0A1E8Q058</accession>
<dbReference type="GO" id="GO:0003723">
    <property type="term" value="F:RNA binding"/>
    <property type="evidence" value="ECO:0007669"/>
    <property type="project" value="InterPro"/>
</dbReference>
<dbReference type="RefSeq" id="WP_070354842.1">
    <property type="nucleotide sequence ID" value="NZ_CP043474.1"/>
</dbReference>
<evidence type="ECO:0000313" key="3">
    <source>
        <dbReference type="Proteomes" id="UP000178953"/>
    </source>
</evidence>
<gene>
    <name evidence="2" type="ORF">BEL07_20150</name>
</gene>
<comment type="caution">
    <text evidence="2">The sequence shown here is derived from an EMBL/GenBank/DDBJ whole genome shotgun (WGS) entry which is preliminary data.</text>
</comment>
<dbReference type="OrthoDB" id="4466580at2"/>
<evidence type="ECO:0000259" key="1">
    <source>
        <dbReference type="PROSITE" id="PS50921"/>
    </source>
</evidence>
<organism evidence="2 3">
    <name type="scientific">Mycolicibacterium grossiae</name>
    <dbReference type="NCBI Taxonomy" id="1552759"/>
    <lineage>
        <taxon>Bacteria</taxon>
        <taxon>Bacillati</taxon>
        <taxon>Actinomycetota</taxon>
        <taxon>Actinomycetes</taxon>
        <taxon>Mycobacteriales</taxon>
        <taxon>Mycobacteriaceae</taxon>
        <taxon>Mycolicibacterium</taxon>
    </lineage>
</organism>
<dbReference type="Proteomes" id="UP000178953">
    <property type="component" value="Unassembled WGS sequence"/>
</dbReference>
<dbReference type="EMBL" id="MCHX01000052">
    <property type="protein sequence ID" value="OFJ51922.1"/>
    <property type="molecule type" value="Genomic_DNA"/>
</dbReference>
<dbReference type="AlphaFoldDB" id="A0A1E8Q058"/>
<dbReference type="Gene3D" id="1.10.10.10">
    <property type="entry name" value="Winged helix-like DNA-binding domain superfamily/Winged helix DNA-binding domain"/>
    <property type="match status" value="1"/>
</dbReference>
<feature type="domain" description="ANTAR" evidence="1">
    <location>
        <begin position="1"/>
        <end position="53"/>
    </location>
</feature>
<dbReference type="Pfam" id="PF03861">
    <property type="entry name" value="ANTAR"/>
    <property type="match status" value="1"/>
</dbReference>
<name>A0A1E8Q058_9MYCO</name>
<proteinExistence type="predicted"/>
<evidence type="ECO:0000313" key="2">
    <source>
        <dbReference type="EMBL" id="OFJ51922.1"/>
    </source>
</evidence>
<dbReference type="PROSITE" id="PS50921">
    <property type="entry name" value="ANTAR"/>
    <property type="match status" value="1"/>
</dbReference>
<dbReference type="InterPro" id="IPR036388">
    <property type="entry name" value="WH-like_DNA-bd_sf"/>
</dbReference>